<gene>
    <name evidence="1" type="ORF">B1199_07525</name>
</gene>
<evidence type="ECO:0008006" key="3">
    <source>
        <dbReference type="Google" id="ProtNLM"/>
    </source>
</evidence>
<accession>A0A244CRH4</accession>
<name>A0A244CRH4_PSEDV</name>
<dbReference type="EMBL" id="MWPV01000002">
    <property type="protein sequence ID" value="OUL58195.1"/>
    <property type="molecule type" value="Genomic_DNA"/>
</dbReference>
<comment type="caution">
    <text evidence="1">The sequence shown here is derived from an EMBL/GenBank/DDBJ whole genome shotgun (WGS) entry which is preliminary data.</text>
</comment>
<protein>
    <recommendedName>
        <fullName evidence="3">IraD/Gp25-like domain-containing protein</fullName>
    </recommendedName>
</protein>
<dbReference type="AlphaFoldDB" id="A0A244CRH4"/>
<dbReference type="OrthoDB" id="6399624at2"/>
<keyword evidence="2" id="KW-1185">Reference proteome</keyword>
<evidence type="ECO:0000313" key="2">
    <source>
        <dbReference type="Proteomes" id="UP000194841"/>
    </source>
</evidence>
<evidence type="ECO:0000313" key="1">
    <source>
        <dbReference type="EMBL" id="OUL58195.1"/>
    </source>
</evidence>
<reference evidence="1 2" key="1">
    <citation type="submission" date="2017-02" db="EMBL/GenBank/DDBJ databases">
        <title>Pseudoalteromonas ulvae TC14 Genome.</title>
        <authorList>
            <person name="Molmeret M."/>
        </authorList>
    </citation>
    <scope>NUCLEOTIDE SEQUENCE [LARGE SCALE GENOMIC DNA]</scope>
    <source>
        <strain evidence="1">TC14</strain>
    </source>
</reference>
<dbReference type="Proteomes" id="UP000194841">
    <property type="component" value="Unassembled WGS sequence"/>
</dbReference>
<proteinExistence type="predicted"/>
<dbReference type="RefSeq" id="WP_086743503.1">
    <property type="nucleotide sequence ID" value="NZ_MWPV01000002.1"/>
</dbReference>
<dbReference type="SUPFAM" id="SSF160719">
    <property type="entry name" value="gpW/gp25-like"/>
    <property type="match status" value="1"/>
</dbReference>
<organism evidence="1 2">
    <name type="scientific">Pseudoalteromonas ulvae</name>
    <dbReference type="NCBI Taxonomy" id="107327"/>
    <lineage>
        <taxon>Bacteria</taxon>
        <taxon>Pseudomonadati</taxon>
        <taxon>Pseudomonadota</taxon>
        <taxon>Gammaproteobacteria</taxon>
        <taxon>Alteromonadales</taxon>
        <taxon>Pseudoalteromonadaceae</taxon>
        <taxon>Pseudoalteromonas</taxon>
    </lineage>
</organism>
<sequence length="130" mass="14651">MLRLTERLNFLDSQHDMSDDQPLLIEQSICHYLANILNTRTGSVAITPHVGMPIMNLSTAGRHSDELIAYIKNQVLEGELRIKQFETISISNTISNALVAFTAKIQCYDLSTFKCQIKVRLDNTVEVSLL</sequence>